<dbReference type="AlphaFoldDB" id="A0ABD0M5Z9"/>
<evidence type="ECO:0000313" key="2">
    <source>
        <dbReference type="Proteomes" id="UP001519460"/>
    </source>
</evidence>
<dbReference type="EMBL" id="JACVVK020000004">
    <property type="protein sequence ID" value="KAK7507379.1"/>
    <property type="molecule type" value="Genomic_DNA"/>
</dbReference>
<name>A0ABD0M5Z9_9CAEN</name>
<dbReference type="Proteomes" id="UP001519460">
    <property type="component" value="Unassembled WGS sequence"/>
</dbReference>
<proteinExistence type="predicted"/>
<organism evidence="1 2">
    <name type="scientific">Batillaria attramentaria</name>
    <dbReference type="NCBI Taxonomy" id="370345"/>
    <lineage>
        <taxon>Eukaryota</taxon>
        <taxon>Metazoa</taxon>
        <taxon>Spiralia</taxon>
        <taxon>Lophotrochozoa</taxon>
        <taxon>Mollusca</taxon>
        <taxon>Gastropoda</taxon>
        <taxon>Caenogastropoda</taxon>
        <taxon>Sorbeoconcha</taxon>
        <taxon>Cerithioidea</taxon>
        <taxon>Batillariidae</taxon>
        <taxon>Batillaria</taxon>
    </lineage>
</organism>
<sequence>MELLSPSRLRLARQTRFPVVGRLLGVSEFRPHPFLRRAGGRRGGAASSKLLPQQAFLASAHSLAKQSPPRKLSGD</sequence>
<protein>
    <submittedName>
        <fullName evidence="1">Uncharacterized protein</fullName>
    </submittedName>
</protein>
<evidence type="ECO:0000313" key="1">
    <source>
        <dbReference type="EMBL" id="KAK7507379.1"/>
    </source>
</evidence>
<reference evidence="1 2" key="1">
    <citation type="journal article" date="2023" name="Sci. Data">
        <title>Genome assembly of the Korean intertidal mud-creeper Batillaria attramentaria.</title>
        <authorList>
            <person name="Patra A.K."/>
            <person name="Ho P.T."/>
            <person name="Jun S."/>
            <person name="Lee S.J."/>
            <person name="Kim Y."/>
            <person name="Won Y.J."/>
        </authorList>
    </citation>
    <scope>NUCLEOTIDE SEQUENCE [LARGE SCALE GENOMIC DNA]</scope>
    <source>
        <strain evidence="1">Wonlab-2016</strain>
    </source>
</reference>
<gene>
    <name evidence="1" type="ORF">BaRGS_00001314</name>
</gene>
<keyword evidence="2" id="KW-1185">Reference proteome</keyword>
<accession>A0ABD0M5Z9</accession>
<comment type="caution">
    <text evidence="1">The sequence shown here is derived from an EMBL/GenBank/DDBJ whole genome shotgun (WGS) entry which is preliminary data.</text>
</comment>